<keyword evidence="1" id="KW-0732">Signal</keyword>
<feature type="signal peptide" evidence="1">
    <location>
        <begin position="1"/>
        <end position="20"/>
    </location>
</feature>
<dbReference type="EMBL" id="ML012681">
    <property type="protein sequence ID" value="RKO95178.1"/>
    <property type="molecule type" value="Genomic_DNA"/>
</dbReference>
<dbReference type="InterPro" id="IPR043129">
    <property type="entry name" value="ATPase_NBD"/>
</dbReference>
<dbReference type="SUPFAM" id="SSF53067">
    <property type="entry name" value="Actin-like ATPase domain"/>
    <property type="match status" value="1"/>
</dbReference>
<reference evidence="3" key="1">
    <citation type="journal article" date="2018" name="Nat. Microbiol.">
        <title>Leveraging single-cell genomics to expand the fungal tree of life.</title>
        <authorList>
            <person name="Ahrendt S.R."/>
            <person name="Quandt C.A."/>
            <person name="Ciobanu D."/>
            <person name="Clum A."/>
            <person name="Salamov A."/>
            <person name="Andreopoulos B."/>
            <person name="Cheng J.F."/>
            <person name="Woyke T."/>
            <person name="Pelin A."/>
            <person name="Henrissat B."/>
            <person name="Reynolds N.K."/>
            <person name="Benny G.L."/>
            <person name="Smith M.E."/>
            <person name="James T.Y."/>
            <person name="Grigoriev I.V."/>
        </authorList>
    </citation>
    <scope>NUCLEOTIDE SEQUENCE [LARGE SCALE GENOMIC DNA]</scope>
    <source>
        <strain evidence="3">ATCC 52028</strain>
    </source>
</reference>
<gene>
    <name evidence="2" type="ORF">CAUPRSCDRAFT_9327</name>
</gene>
<sequence>MLRLTALLVLVLALADAARAVIVGIDYGTDWFKVALKQPGASLDLVLNRESKRKTASHVLIRDQERLFGNDATSL</sequence>
<evidence type="ECO:0000313" key="3">
    <source>
        <dbReference type="Proteomes" id="UP000268535"/>
    </source>
</evidence>
<feature type="non-terminal residue" evidence="2">
    <location>
        <position position="75"/>
    </location>
</feature>
<protein>
    <recommendedName>
        <fullName evidence="4">Actin-like ATPase domain-containing protein</fullName>
    </recommendedName>
</protein>
<accession>A0A4P9WT71</accession>
<dbReference type="Proteomes" id="UP000268535">
    <property type="component" value="Unassembled WGS sequence"/>
</dbReference>
<evidence type="ECO:0000256" key="1">
    <source>
        <dbReference type="SAM" id="SignalP"/>
    </source>
</evidence>
<name>A0A4P9WT71_9FUNG</name>
<proteinExistence type="predicted"/>
<feature type="chain" id="PRO_5020409382" description="Actin-like ATPase domain-containing protein" evidence="1">
    <location>
        <begin position="21"/>
        <end position="75"/>
    </location>
</feature>
<organism evidence="2 3">
    <name type="scientific">Caulochytrium protostelioides</name>
    <dbReference type="NCBI Taxonomy" id="1555241"/>
    <lineage>
        <taxon>Eukaryota</taxon>
        <taxon>Fungi</taxon>
        <taxon>Fungi incertae sedis</taxon>
        <taxon>Chytridiomycota</taxon>
        <taxon>Chytridiomycota incertae sedis</taxon>
        <taxon>Chytridiomycetes</taxon>
        <taxon>Caulochytriales</taxon>
        <taxon>Caulochytriaceae</taxon>
        <taxon>Caulochytrium</taxon>
    </lineage>
</organism>
<evidence type="ECO:0008006" key="4">
    <source>
        <dbReference type="Google" id="ProtNLM"/>
    </source>
</evidence>
<dbReference type="Gene3D" id="3.30.420.40">
    <property type="match status" value="1"/>
</dbReference>
<dbReference type="AlphaFoldDB" id="A0A4P9WT71"/>
<evidence type="ECO:0000313" key="2">
    <source>
        <dbReference type="EMBL" id="RKO95178.1"/>
    </source>
</evidence>